<feature type="region of interest" description="Disordered" evidence="1">
    <location>
        <begin position="292"/>
        <end position="311"/>
    </location>
</feature>
<evidence type="ECO:0000313" key="3">
    <source>
        <dbReference type="Proteomes" id="UP000636479"/>
    </source>
</evidence>
<gene>
    <name evidence="2" type="ORF">MIND_01100000</name>
</gene>
<keyword evidence="3" id="KW-1185">Reference proteome</keyword>
<reference evidence="2" key="1">
    <citation type="submission" date="2020-05" db="EMBL/GenBank/DDBJ databases">
        <title>Mycena genomes resolve the evolution of fungal bioluminescence.</title>
        <authorList>
            <person name="Tsai I.J."/>
        </authorList>
    </citation>
    <scope>NUCLEOTIDE SEQUENCE</scope>
    <source>
        <strain evidence="2">171206Taipei</strain>
    </source>
</reference>
<dbReference type="RefSeq" id="XP_037216962.1">
    <property type="nucleotide sequence ID" value="XM_037367568.1"/>
</dbReference>
<accession>A0A8H6W161</accession>
<name>A0A8H6W161_9AGAR</name>
<organism evidence="2 3">
    <name type="scientific">Mycena indigotica</name>
    <dbReference type="NCBI Taxonomy" id="2126181"/>
    <lineage>
        <taxon>Eukaryota</taxon>
        <taxon>Fungi</taxon>
        <taxon>Dikarya</taxon>
        <taxon>Basidiomycota</taxon>
        <taxon>Agaricomycotina</taxon>
        <taxon>Agaricomycetes</taxon>
        <taxon>Agaricomycetidae</taxon>
        <taxon>Agaricales</taxon>
        <taxon>Marasmiineae</taxon>
        <taxon>Mycenaceae</taxon>
        <taxon>Mycena</taxon>
    </lineage>
</organism>
<feature type="compositionally biased region" description="Low complexity" evidence="1">
    <location>
        <begin position="265"/>
        <end position="276"/>
    </location>
</feature>
<evidence type="ECO:0000256" key="1">
    <source>
        <dbReference type="SAM" id="MobiDB-lite"/>
    </source>
</evidence>
<feature type="region of interest" description="Disordered" evidence="1">
    <location>
        <begin position="209"/>
        <end position="232"/>
    </location>
</feature>
<protein>
    <submittedName>
        <fullName evidence="2">Uncharacterized protein</fullName>
    </submittedName>
</protein>
<dbReference type="GeneID" id="59350084"/>
<feature type="region of interest" description="Disordered" evidence="1">
    <location>
        <begin position="261"/>
        <end position="286"/>
    </location>
</feature>
<comment type="caution">
    <text evidence="2">The sequence shown here is derived from an EMBL/GenBank/DDBJ whole genome shotgun (WGS) entry which is preliminary data.</text>
</comment>
<proteinExistence type="predicted"/>
<sequence>MADSVQPLPNNNANMNLPAATTDAQAEADRTAFCPVCFRRFKTVNARNSHLTSTTGIPVCERAALANNLPLPLGNAYERVKLKNAIDTHRLRCLAPKWATLYPKEVKKFRLMPVGRADPDKRGRIPEGLAVHFGIAVGARFSVATQFPPHPVLTVQHPYISGPPPPNAAYHQPPPNPVVHSHQAAHSLNAQAQHAYWQQQQPAFDYGMNAGPSHSNATLPLSQPSPAPMAPPSSLLDGLNATKMRPKFTAPLHPTLTLPTPPYSLPTTPAPTLTALQPPPAPASLSSALDVSQMRPRHPGPSLPAPATPNLNPVTPMDWRITMDPDVQVPENVADAIPGKWLPIHDAILDSLLDNIALVQCKGVRDVILARDTVPQLLFVTALPHETRALLDEAEREATGLISPPPDTTDSGFSSNDLDPLRAALREAFSGDSMPWLSEICASILNE</sequence>
<dbReference type="Proteomes" id="UP000636479">
    <property type="component" value="Unassembled WGS sequence"/>
</dbReference>
<dbReference type="AlphaFoldDB" id="A0A8H6W161"/>
<dbReference type="EMBL" id="JACAZF010000009">
    <property type="protein sequence ID" value="KAF7295599.1"/>
    <property type="molecule type" value="Genomic_DNA"/>
</dbReference>
<evidence type="ECO:0000313" key="2">
    <source>
        <dbReference type="EMBL" id="KAF7295599.1"/>
    </source>
</evidence>